<reference evidence="1" key="1">
    <citation type="submission" date="2018-02" db="EMBL/GenBank/DDBJ databases">
        <title>The genomes of Aspergillus section Nigri reveals drivers in fungal speciation.</title>
        <authorList>
            <consortium name="DOE Joint Genome Institute"/>
            <person name="Vesth T.C."/>
            <person name="Nybo J."/>
            <person name="Theobald S."/>
            <person name="Brandl J."/>
            <person name="Frisvad J.C."/>
            <person name="Nielsen K.F."/>
            <person name="Lyhne E.K."/>
            <person name="Kogle M.E."/>
            <person name="Kuo A."/>
            <person name="Riley R."/>
            <person name="Clum A."/>
            <person name="Nolan M."/>
            <person name="Lipzen A."/>
            <person name="Salamov A."/>
            <person name="Henrissat B."/>
            <person name="Wiebenga A."/>
            <person name="De vries R.P."/>
            <person name="Grigoriev I.V."/>
            <person name="Mortensen U.H."/>
            <person name="Andersen M.R."/>
            <person name="Baker S.E."/>
        </authorList>
    </citation>
    <scope>NUCLEOTIDE SEQUENCE</scope>
    <source>
        <strain evidence="1">CBS 621.78</strain>
    </source>
</reference>
<dbReference type="Proteomes" id="UP000249057">
    <property type="component" value="Unassembled WGS sequence"/>
</dbReference>
<proteinExistence type="predicted"/>
<protein>
    <submittedName>
        <fullName evidence="1">Uncharacterized protein</fullName>
    </submittedName>
</protein>
<sequence length="502" mass="55824">MAYRRHKDSEKAVRPTTPPVDTIYPSPSPSPCSPSKAGPSFTEESRDHHPRGTTTPPVDTIYPSPPPSPCSPRKAGPSFTEEAETTTPEAPPSRGGSEVRARTPGSPPQGERDTGSEADEPPQWPTSASVEAFLLFFRQQRQQRRCGGLTDKGKSCQRYQRQAKQSEIDAAIFLLRRLPRSMPCHTLADTLRKLVLLTHCYLHDGEKTVSARVNTWLDEYFPRPTDAAVIIQKALPDLSTTCLGSEDCSCAQSLGGRAVQTIKQILSKIKDPVVYLNDKRLTIWLTRLGQHSPGPVGSRKQGSTTSQRIKMKQKDSGKVGMLLPIPAQLGLSSPGYDTSPFHLLATGRPSNDDGWMPGKAYVQTISKSLESRNTRPGFIYAYTVAGNERYVKLAIPATRSRKDMKSGRLVATERQVESPELIESLCHAELRAHRIRIYCEACQKQHVEWFDVSSDRATIAIEKWSQWMTRVADHRPNWRNAVKEIVRGKAGLETALHELTQL</sequence>
<organism evidence="1 2">
    <name type="scientific">Aspergillus brunneoviolaceus CBS 621.78</name>
    <dbReference type="NCBI Taxonomy" id="1450534"/>
    <lineage>
        <taxon>Eukaryota</taxon>
        <taxon>Fungi</taxon>
        <taxon>Dikarya</taxon>
        <taxon>Ascomycota</taxon>
        <taxon>Pezizomycotina</taxon>
        <taxon>Eurotiomycetes</taxon>
        <taxon>Eurotiomycetidae</taxon>
        <taxon>Eurotiales</taxon>
        <taxon>Aspergillaceae</taxon>
        <taxon>Aspergillus</taxon>
        <taxon>Aspergillus subgen. Circumdati</taxon>
    </lineage>
</organism>
<evidence type="ECO:0000313" key="1">
    <source>
        <dbReference type="EMBL" id="RAH44911.1"/>
    </source>
</evidence>
<name>A0ACD1G711_9EURO</name>
<gene>
    <name evidence="1" type="ORF">BO95DRAFT_482796</name>
</gene>
<dbReference type="EMBL" id="KZ825349">
    <property type="protein sequence ID" value="RAH44911.1"/>
    <property type="molecule type" value="Genomic_DNA"/>
</dbReference>
<accession>A0ACD1G711</accession>
<keyword evidence="2" id="KW-1185">Reference proteome</keyword>
<evidence type="ECO:0000313" key="2">
    <source>
        <dbReference type="Proteomes" id="UP000249057"/>
    </source>
</evidence>